<evidence type="ECO:0000256" key="12">
    <source>
        <dbReference type="SAM" id="Coils"/>
    </source>
</evidence>
<keyword evidence="15" id="KW-1185">Reference proteome</keyword>
<dbReference type="GO" id="GO:0031491">
    <property type="term" value="F:nucleosome binding"/>
    <property type="evidence" value="ECO:0007669"/>
    <property type="project" value="TreeGrafter"/>
</dbReference>
<dbReference type="GO" id="GO:0061630">
    <property type="term" value="F:ubiquitin protein ligase activity"/>
    <property type="evidence" value="ECO:0007669"/>
    <property type="project" value="UniProtKB-EC"/>
</dbReference>
<dbReference type="STRING" id="52670.A0A2I4AHS7"/>
<feature type="coiled-coil region" evidence="12">
    <location>
        <begin position="130"/>
        <end position="197"/>
    </location>
</feature>
<dbReference type="GeneID" id="106510870"/>
<feature type="compositionally biased region" description="Low complexity" evidence="13">
    <location>
        <begin position="369"/>
        <end position="388"/>
    </location>
</feature>
<feature type="region of interest" description="Disordered" evidence="13">
    <location>
        <begin position="251"/>
        <end position="300"/>
    </location>
</feature>
<comment type="catalytic activity">
    <reaction evidence="1">
        <text>S-ubiquitinyl-[E2 ubiquitin-conjugating enzyme]-L-cysteine + [acceptor protein]-L-lysine = [E2 ubiquitin-conjugating enzyme]-L-cysteine + N(6)-ubiquitinyl-[acceptor protein]-L-lysine.</text>
        <dbReference type="EC" id="2.3.2.27"/>
    </reaction>
</comment>
<evidence type="ECO:0000256" key="9">
    <source>
        <dbReference type="ARBA" id="ARBA00022833"/>
    </source>
</evidence>
<evidence type="ECO:0000256" key="8">
    <source>
        <dbReference type="ARBA" id="ARBA00022786"/>
    </source>
</evidence>
<dbReference type="PROSITE" id="PS50089">
    <property type="entry name" value="ZF_RING_2"/>
    <property type="match status" value="1"/>
</dbReference>
<feature type="region of interest" description="Disordered" evidence="13">
    <location>
        <begin position="101"/>
        <end position="130"/>
    </location>
</feature>
<feature type="region of interest" description="Disordered" evidence="13">
    <location>
        <begin position="330"/>
        <end position="421"/>
    </location>
</feature>
<dbReference type="AlphaFoldDB" id="A0A2I4AHS7"/>
<proteinExistence type="predicted"/>
<keyword evidence="6" id="KW-0227">DNA damage</keyword>
<feature type="compositionally biased region" description="Basic and acidic residues" evidence="13">
    <location>
        <begin position="330"/>
        <end position="343"/>
    </location>
</feature>
<dbReference type="Gene3D" id="3.30.40.10">
    <property type="entry name" value="Zinc/RING finger domain, C3HC4 (zinc finger)"/>
    <property type="match status" value="1"/>
</dbReference>
<protein>
    <recommendedName>
        <fullName evidence="3">RING-type E3 ubiquitin transferase</fullName>
        <ecNumber evidence="3">2.3.2.27</ecNumber>
    </recommendedName>
</protein>
<evidence type="ECO:0000313" key="16">
    <source>
        <dbReference type="RefSeq" id="XP_013855054.1"/>
    </source>
</evidence>
<dbReference type="InterPro" id="IPR013083">
    <property type="entry name" value="Znf_RING/FYVE/PHD"/>
</dbReference>
<evidence type="ECO:0000256" key="6">
    <source>
        <dbReference type="ARBA" id="ARBA00022763"/>
    </source>
</evidence>
<dbReference type="CDD" id="cd16550">
    <property type="entry name" value="RING-HC_RNF168"/>
    <property type="match status" value="1"/>
</dbReference>
<keyword evidence="5" id="KW-0479">Metal-binding</keyword>
<keyword evidence="9" id="KW-0862">Zinc</keyword>
<name>A0A2I4AHS7_AUSLI</name>
<reference evidence="16" key="1">
    <citation type="submission" date="2025-08" db="UniProtKB">
        <authorList>
            <consortium name="RefSeq"/>
        </authorList>
    </citation>
    <scope>IDENTIFICATION</scope>
</reference>
<evidence type="ECO:0000256" key="13">
    <source>
        <dbReference type="SAM" id="MobiDB-lite"/>
    </source>
</evidence>
<keyword evidence="7 11" id="KW-0863">Zinc-finger</keyword>
<dbReference type="Proteomes" id="UP000192220">
    <property type="component" value="Unplaced"/>
</dbReference>
<evidence type="ECO:0000256" key="5">
    <source>
        <dbReference type="ARBA" id="ARBA00022723"/>
    </source>
</evidence>
<dbReference type="GO" id="GO:0006302">
    <property type="term" value="P:double-strand break repair"/>
    <property type="evidence" value="ECO:0007669"/>
    <property type="project" value="TreeGrafter"/>
</dbReference>
<dbReference type="InterPro" id="IPR051657">
    <property type="entry name" value="RNF168/RNF169_E3_ubiq-ligase"/>
</dbReference>
<dbReference type="InterPro" id="IPR001841">
    <property type="entry name" value="Znf_RING"/>
</dbReference>
<dbReference type="InParanoid" id="A0A2I4AHS7"/>
<dbReference type="OrthoDB" id="426657at2759"/>
<dbReference type="SMART" id="SM00184">
    <property type="entry name" value="RING"/>
    <property type="match status" value="1"/>
</dbReference>
<keyword evidence="12" id="KW-0175">Coiled coil</keyword>
<evidence type="ECO:0000256" key="7">
    <source>
        <dbReference type="ARBA" id="ARBA00022771"/>
    </source>
</evidence>
<dbReference type="PANTHER" id="PTHR23328">
    <property type="entry name" value="RING-TYPE DOMAIN-CONTAINING PROTEIN"/>
    <property type="match status" value="1"/>
</dbReference>
<dbReference type="Pfam" id="PF00097">
    <property type="entry name" value="zf-C3HC4"/>
    <property type="match status" value="1"/>
</dbReference>
<dbReference type="GO" id="GO:0035861">
    <property type="term" value="C:site of double-strand break"/>
    <property type="evidence" value="ECO:0007669"/>
    <property type="project" value="TreeGrafter"/>
</dbReference>
<sequence length="421" mass="47635">MMKMSPLSGVDMDTGGDRESTLTRDDCLCPVCLEIFMEPVTLPCTHTFCKTCFLESVDKSTLCCPLCRKRVSTWARLNSKRNTLVDQQLWTRIQNSFPQQCQRRLSGQDTDDEYHPVSGGPRVSRPGELRQEYEDEVTKLMEERRAQDEEEKRASEELIQKLLMEEEELLQEERRSKEEDEQLARQLSNQLNSQEVLHVSIVTPAKKTGVVVGNMDSFLCPRAPQPICTSSFVFNKENILFLEAELQVDRPRPQTDKDQLIRSSSAKRKSSELDTAEEQESTTKRTLMFPSSSPLEAGLGTEWEAELQVRQRQEEEDRQLALLLQKQLDQEERQRATDRRKDSSNAYLLRHHKGGKEGAGLSNTPGRGSSKSARTTTSCSSSSSSATRRSIRHTTLTEIFSPPRSSSSSSSSSSAQTNSKE</sequence>
<dbReference type="RefSeq" id="XP_013855054.1">
    <property type="nucleotide sequence ID" value="XM_013999600.1"/>
</dbReference>
<evidence type="ECO:0000313" key="15">
    <source>
        <dbReference type="Proteomes" id="UP000192220"/>
    </source>
</evidence>
<dbReference type="CDD" id="cd22265">
    <property type="entry name" value="UDM1_RNF168"/>
    <property type="match status" value="1"/>
</dbReference>
<evidence type="ECO:0000256" key="10">
    <source>
        <dbReference type="ARBA" id="ARBA00023242"/>
    </source>
</evidence>
<feature type="region of interest" description="Disordered" evidence="13">
    <location>
        <begin position="1"/>
        <end position="20"/>
    </location>
</feature>
<organism evidence="15 16">
    <name type="scientific">Austrofundulus limnaeus</name>
    <name type="common">Annual killifish</name>
    <dbReference type="NCBI Taxonomy" id="52670"/>
    <lineage>
        <taxon>Eukaryota</taxon>
        <taxon>Metazoa</taxon>
        <taxon>Chordata</taxon>
        <taxon>Craniata</taxon>
        <taxon>Vertebrata</taxon>
        <taxon>Euteleostomi</taxon>
        <taxon>Actinopterygii</taxon>
        <taxon>Neopterygii</taxon>
        <taxon>Teleostei</taxon>
        <taxon>Neoteleostei</taxon>
        <taxon>Acanthomorphata</taxon>
        <taxon>Ovalentaria</taxon>
        <taxon>Atherinomorphae</taxon>
        <taxon>Cyprinodontiformes</taxon>
        <taxon>Rivulidae</taxon>
        <taxon>Austrofundulus</taxon>
    </lineage>
</organism>
<accession>A0A2I4AHS7</accession>
<evidence type="ECO:0000256" key="4">
    <source>
        <dbReference type="ARBA" id="ARBA00022679"/>
    </source>
</evidence>
<evidence type="ECO:0000256" key="2">
    <source>
        <dbReference type="ARBA" id="ARBA00004123"/>
    </source>
</evidence>
<evidence type="ECO:0000256" key="3">
    <source>
        <dbReference type="ARBA" id="ARBA00012483"/>
    </source>
</evidence>
<dbReference type="InterPro" id="IPR018957">
    <property type="entry name" value="Znf_C3HC4_RING-type"/>
</dbReference>
<evidence type="ECO:0000256" key="11">
    <source>
        <dbReference type="PROSITE-ProRule" id="PRU00175"/>
    </source>
</evidence>
<dbReference type="GO" id="GO:0008270">
    <property type="term" value="F:zinc ion binding"/>
    <property type="evidence" value="ECO:0007669"/>
    <property type="project" value="UniProtKB-KW"/>
</dbReference>
<keyword evidence="10" id="KW-0539">Nucleus</keyword>
<keyword evidence="8" id="KW-0833">Ubl conjugation pathway</keyword>
<dbReference type="SUPFAM" id="SSF57850">
    <property type="entry name" value="RING/U-box"/>
    <property type="match status" value="1"/>
</dbReference>
<feature type="compositionally biased region" description="Low complexity" evidence="13">
    <location>
        <begin position="405"/>
        <end position="414"/>
    </location>
</feature>
<feature type="compositionally biased region" description="Basic and acidic residues" evidence="13">
    <location>
        <begin position="251"/>
        <end position="260"/>
    </location>
</feature>
<dbReference type="KEGG" id="alim:106510870"/>
<feature type="domain" description="RING-type" evidence="14">
    <location>
        <begin position="29"/>
        <end position="68"/>
    </location>
</feature>
<evidence type="ECO:0000259" key="14">
    <source>
        <dbReference type="PROSITE" id="PS50089"/>
    </source>
</evidence>
<dbReference type="EC" id="2.3.2.27" evidence="3"/>
<dbReference type="GO" id="GO:0005634">
    <property type="term" value="C:nucleus"/>
    <property type="evidence" value="ECO:0007669"/>
    <property type="project" value="UniProtKB-SubCell"/>
</dbReference>
<comment type="subcellular location">
    <subcellularLocation>
        <location evidence="2">Nucleus</location>
    </subcellularLocation>
</comment>
<dbReference type="PANTHER" id="PTHR23328:SF1">
    <property type="entry name" value="E3 UBIQUITIN-PROTEIN LIGASE RNF168"/>
    <property type="match status" value="1"/>
</dbReference>
<dbReference type="FunCoup" id="A0A2I4AHS7">
    <property type="interactions" value="695"/>
</dbReference>
<keyword evidence="4" id="KW-0808">Transferase</keyword>
<gene>
    <name evidence="16" type="primary">LOC106510870</name>
</gene>
<evidence type="ECO:0000256" key="1">
    <source>
        <dbReference type="ARBA" id="ARBA00000900"/>
    </source>
</evidence>